<dbReference type="OrthoDB" id="1735926at2759"/>
<proteinExistence type="predicted"/>
<dbReference type="Proteomes" id="UP000278807">
    <property type="component" value="Unassembled WGS sequence"/>
</dbReference>
<keyword evidence="3" id="KW-1185">Reference proteome</keyword>
<dbReference type="EMBL" id="UZAE01013085">
    <property type="protein sequence ID" value="VDO08112.1"/>
    <property type="molecule type" value="Genomic_DNA"/>
</dbReference>
<reference evidence="4" key="1">
    <citation type="submission" date="2017-02" db="UniProtKB">
        <authorList>
            <consortium name="WormBaseParasite"/>
        </authorList>
    </citation>
    <scope>IDENTIFICATION</scope>
</reference>
<evidence type="ECO:0000313" key="3">
    <source>
        <dbReference type="Proteomes" id="UP000278807"/>
    </source>
</evidence>
<dbReference type="InterPro" id="IPR016152">
    <property type="entry name" value="PTrfase/Anion_transptr"/>
</dbReference>
<sequence>MSKNIASSFRLRVCHTVYALGNISGNNNYKLASQVVYEVVQRMVKKKMLDPNLRDQTRDLLLLHHSTLYTRQKRRAKTGQQLHIIRSLAEIGKRHSAKEVHKMSHVPSHSIVKSATNLGVDRMDPQAATASANDQHTPDNIESTQVPITILKTT</sequence>
<reference evidence="2 3" key="2">
    <citation type="submission" date="2018-11" db="EMBL/GenBank/DDBJ databases">
        <authorList>
            <consortium name="Pathogen Informatics"/>
        </authorList>
    </citation>
    <scope>NUCLEOTIDE SEQUENCE [LARGE SCALE GENOMIC DNA]</scope>
</reference>
<feature type="compositionally biased region" description="Polar residues" evidence="1">
    <location>
        <begin position="128"/>
        <end position="154"/>
    </location>
</feature>
<dbReference type="AlphaFoldDB" id="A0A0R3TSA4"/>
<feature type="region of interest" description="Disordered" evidence="1">
    <location>
        <begin position="127"/>
        <end position="154"/>
    </location>
</feature>
<organism evidence="4">
    <name type="scientific">Rodentolepis nana</name>
    <name type="common">Dwarf tapeworm</name>
    <name type="synonym">Hymenolepis nana</name>
    <dbReference type="NCBI Taxonomy" id="102285"/>
    <lineage>
        <taxon>Eukaryota</taxon>
        <taxon>Metazoa</taxon>
        <taxon>Spiralia</taxon>
        <taxon>Lophotrochozoa</taxon>
        <taxon>Platyhelminthes</taxon>
        <taxon>Cestoda</taxon>
        <taxon>Eucestoda</taxon>
        <taxon>Cyclophyllidea</taxon>
        <taxon>Hymenolepididae</taxon>
        <taxon>Rodentolepis</taxon>
    </lineage>
</organism>
<dbReference type="STRING" id="102285.A0A0R3TSA4"/>
<evidence type="ECO:0000313" key="2">
    <source>
        <dbReference type="EMBL" id="VDO08112.1"/>
    </source>
</evidence>
<dbReference type="Gene3D" id="3.40.930.10">
    <property type="entry name" value="Mannitol-specific EII, Chain A"/>
    <property type="match status" value="1"/>
</dbReference>
<dbReference type="WBParaSite" id="HNAJ_0001051601-mRNA-1">
    <property type="protein sequence ID" value="HNAJ_0001051601-mRNA-1"/>
    <property type="gene ID" value="HNAJ_0001051601"/>
</dbReference>
<evidence type="ECO:0000313" key="4">
    <source>
        <dbReference type="WBParaSite" id="HNAJ_0001051601-mRNA-1"/>
    </source>
</evidence>
<evidence type="ECO:0000256" key="1">
    <source>
        <dbReference type="SAM" id="MobiDB-lite"/>
    </source>
</evidence>
<accession>A0A0R3TSA4</accession>
<name>A0A0R3TSA4_RODNA</name>
<protein>
    <submittedName>
        <fullName evidence="4">HTH_Tnp_Tc3_1 domain-containing protein</fullName>
    </submittedName>
</protein>
<gene>
    <name evidence="2" type="ORF">HNAJ_LOCUS10511</name>
</gene>